<gene>
    <name evidence="8" type="ORF">KP509_13G039300</name>
</gene>
<keyword evidence="3" id="KW-0238">DNA-binding</keyword>
<evidence type="ECO:0000313" key="8">
    <source>
        <dbReference type="EMBL" id="KAH7421073.1"/>
    </source>
</evidence>
<dbReference type="GO" id="GO:0005634">
    <property type="term" value="C:nucleus"/>
    <property type="evidence" value="ECO:0007669"/>
    <property type="project" value="UniProtKB-SubCell"/>
</dbReference>
<keyword evidence="9" id="KW-1185">Reference proteome</keyword>
<comment type="subcellular location">
    <subcellularLocation>
        <location evidence="1">Nucleus</location>
    </subcellularLocation>
</comment>
<dbReference type="GO" id="GO:0003700">
    <property type="term" value="F:DNA-binding transcription factor activity"/>
    <property type="evidence" value="ECO:0007669"/>
    <property type="project" value="InterPro"/>
</dbReference>
<dbReference type="InterPro" id="IPR001471">
    <property type="entry name" value="AP2/ERF_dom"/>
</dbReference>
<keyword evidence="5" id="KW-0539">Nucleus</keyword>
<dbReference type="PROSITE" id="PS51032">
    <property type="entry name" value="AP2_ERF"/>
    <property type="match status" value="1"/>
</dbReference>
<dbReference type="Proteomes" id="UP000825935">
    <property type="component" value="Chromosome 13"/>
</dbReference>
<evidence type="ECO:0000256" key="6">
    <source>
        <dbReference type="SAM" id="MobiDB-lite"/>
    </source>
</evidence>
<evidence type="ECO:0000256" key="4">
    <source>
        <dbReference type="ARBA" id="ARBA00023163"/>
    </source>
</evidence>
<evidence type="ECO:0000256" key="5">
    <source>
        <dbReference type="ARBA" id="ARBA00023242"/>
    </source>
</evidence>
<evidence type="ECO:0000256" key="1">
    <source>
        <dbReference type="ARBA" id="ARBA00004123"/>
    </source>
</evidence>
<dbReference type="AlphaFoldDB" id="A0A8T2TGW5"/>
<proteinExistence type="predicted"/>
<keyword evidence="4" id="KW-0804">Transcription</keyword>
<name>A0A8T2TGW5_CERRI</name>
<comment type="caution">
    <text evidence="8">The sequence shown here is derived from an EMBL/GenBank/DDBJ whole genome shotgun (WGS) entry which is preliminary data.</text>
</comment>
<evidence type="ECO:0000259" key="7">
    <source>
        <dbReference type="PROSITE" id="PS51032"/>
    </source>
</evidence>
<dbReference type="InterPro" id="IPR016177">
    <property type="entry name" value="DNA-bd_dom_sf"/>
</dbReference>
<dbReference type="GO" id="GO:0003677">
    <property type="term" value="F:DNA binding"/>
    <property type="evidence" value="ECO:0007669"/>
    <property type="project" value="UniProtKB-KW"/>
</dbReference>
<dbReference type="Pfam" id="PF00847">
    <property type="entry name" value="AP2"/>
    <property type="match status" value="1"/>
</dbReference>
<dbReference type="InterPro" id="IPR036955">
    <property type="entry name" value="AP2/ERF_dom_sf"/>
</dbReference>
<dbReference type="PANTHER" id="PTHR31677">
    <property type="entry name" value="AP2 DOMAIN CLASS TRANSCRIPTION FACTOR"/>
    <property type="match status" value="1"/>
</dbReference>
<dbReference type="PRINTS" id="PR00367">
    <property type="entry name" value="ETHRSPELEMNT"/>
</dbReference>
<dbReference type="EMBL" id="CM035418">
    <property type="protein sequence ID" value="KAH7421073.1"/>
    <property type="molecule type" value="Genomic_DNA"/>
</dbReference>
<protein>
    <recommendedName>
        <fullName evidence="7">AP2/ERF domain-containing protein</fullName>
    </recommendedName>
</protein>
<organism evidence="8 9">
    <name type="scientific">Ceratopteris richardii</name>
    <name type="common">Triangle waterfern</name>
    <dbReference type="NCBI Taxonomy" id="49495"/>
    <lineage>
        <taxon>Eukaryota</taxon>
        <taxon>Viridiplantae</taxon>
        <taxon>Streptophyta</taxon>
        <taxon>Embryophyta</taxon>
        <taxon>Tracheophyta</taxon>
        <taxon>Polypodiopsida</taxon>
        <taxon>Polypodiidae</taxon>
        <taxon>Polypodiales</taxon>
        <taxon>Pteridineae</taxon>
        <taxon>Pteridaceae</taxon>
        <taxon>Parkerioideae</taxon>
        <taxon>Ceratopteris</taxon>
    </lineage>
</organism>
<feature type="compositionally biased region" description="Low complexity" evidence="6">
    <location>
        <begin position="34"/>
        <end position="48"/>
    </location>
</feature>
<sequence>MVVSSKTQRPITIVHTSEKHAGCSAPPSASAVGSTFSTSTPPSHSYSSGKNTNTSSTVCVHYRGVRRRPWGRFAAEIRDPTRRIRLWLGTFDTAEEAALAYDLAARRLQGTKAKTNFDWFGVYEPRRLPETSLPWLYPLTSAKGSEREKISFSNAASTCPVETVADDLVVADVQALRLRYTQRPLEKAESNCEGESASSLPFTLLQPPSSSRPVNFIPFKGILDSSLCYH</sequence>
<accession>A0A8T2TGW5</accession>
<dbReference type="OrthoDB" id="1931494at2759"/>
<dbReference type="FunFam" id="3.30.730.10:FF:000001">
    <property type="entry name" value="Ethylene-responsive transcription factor 2"/>
    <property type="match status" value="1"/>
</dbReference>
<dbReference type="Gene3D" id="3.30.730.10">
    <property type="entry name" value="AP2/ERF domain"/>
    <property type="match status" value="1"/>
</dbReference>
<feature type="region of interest" description="Disordered" evidence="6">
    <location>
        <begin position="1"/>
        <end position="53"/>
    </location>
</feature>
<evidence type="ECO:0000256" key="3">
    <source>
        <dbReference type="ARBA" id="ARBA00023125"/>
    </source>
</evidence>
<evidence type="ECO:0000256" key="2">
    <source>
        <dbReference type="ARBA" id="ARBA00023015"/>
    </source>
</evidence>
<feature type="compositionally biased region" description="Polar residues" evidence="6">
    <location>
        <begin position="1"/>
        <end position="10"/>
    </location>
</feature>
<reference evidence="8" key="1">
    <citation type="submission" date="2021-08" db="EMBL/GenBank/DDBJ databases">
        <title>WGS assembly of Ceratopteris richardii.</title>
        <authorList>
            <person name="Marchant D.B."/>
            <person name="Chen G."/>
            <person name="Jenkins J."/>
            <person name="Shu S."/>
            <person name="Leebens-Mack J."/>
            <person name="Grimwood J."/>
            <person name="Schmutz J."/>
            <person name="Soltis P."/>
            <person name="Soltis D."/>
            <person name="Chen Z.-H."/>
        </authorList>
    </citation>
    <scope>NUCLEOTIDE SEQUENCE</scope>
    <source>
        <strain evidence="8">Whitten #5841</strain>
        <tissue evidence="8">Leaf</tissue>
    </source>
</reference>
<evidence type="ECO:0000313" key="9">
    <source>
        <dbReference type="Proteomes" id="UP000825935"/>
    </source>
</evidence>
<dbReference type="SMART" id="SM00380">
    <property type="entry name" value="AP2"/>
    <property type="match status" value="1"/>
</dbReference>
<dbReference type="SUPFAM" id="SSF54171">
    <property type="entry name" value="DNA-binding domain"/>
    <property type="match status" value="1"/>
</dbReference>
<dbReference type="CDD" id="cd00018">
    <property type="entry name" value="AP2"/>
    <property type="match status" value="1"/>
</dbReference>
<feature type="domain" description="AP2/ERF" evidence="7">
    <location>
        <begin position="61"/>
        <end position="118"/>
    </location>
</feature>
<dbReference type="PANTHER" id="PTHR31677:SF196">
    <property type="entry name" value="ETHYLENE-RESPONSIVE TRANSCRIPTION FACTOR ERF109"/>
    <property type="match status" value="1"/>
</dbReference>
<keyword evidence="2" id="KW-0805">Transcription regulation</keyword>